<dbReference type="EMBL" id="JAFMPP010000002">
    <property type="protein sequence ID" value="MBO0661490.1"/>
    <property type="molecule type" value="Genomic_DNA"/>
</dbReference>
<dbReference type="Proteomes" id="UP000664122">
    <property type="component" value="Unassembled WGS sequence"/>
</dbReference>
<dbReference type="RefSeq" id="WP_207256152.1">
    <property type="nucleotide sequence ID" value="NZ_JAFMPP010000002.1"/>
</dbReference>
<protein>
    <submittedName>
        <fullName evidence="2">Gamma-glutamylcyclotransferase</fullName>
    </submittedName>
</protein>
<name>A0A939JSV6_9HYPH</name>
<feature type="domain" description="Gamma-glutamylcyclotransferase AIG2-like" evidence="1">
    <location>
        <begin position="25"/>
        <end position="127"/>
    </location>
</feature>
<proteinExistence type="predicted"/>
<evidence type="ECO:0000313" key="2">
    <source>
        <dbReference type="EMBL" id="MBO0661490.1"/>
    </source>
</evidence>
<organism evidence="2 3">
    <name type="scientific">Jiella flava</name>
    <dbReference type="NCBI Taxonomy" id="2816857"/>
    <lineage>
        <taxon>Bacteria</taxon>
        <taxon>Pseudomonadati</taxon>
        <taxon>Pseudomonadota</taxon>
        <taxon>Alphaproteobacteria</taxon>
        <taxon>Hyphomicrobiales</taxon>
        <taxon>Aurantimonadaceae</taxon>
        <taxon>Jiella</taxon>
    </lineage>
</organism>
<gene>
    <name evidence="2" type="ORF">J1C48_02780</name>
</gene>
<evidence type="ECO:0000259" key="1">
    <source>
        <dbReference type="Pfam" id="PF06094"/>
    </source>
</evidence>
<dbReference type="InterPro" id="IPR009288">
    <property type="entry name" value="AIG2-like_dom"/>
</dbReference>
<dbReference type="AlphaFoldDB" id="A0A939JSV6"/>
<keyword evidence="3" id="KW-1185">Reference proteome</keyword>
<accession>A0A939JSV6</accession>
<sequence>MPHPALHEDHPDLAALAAEGRVVAYFGYGSLVNPRTLRTKFLAIRRAEAAGWRRVWLPREADAAMSLLSVKRDEAAAVHGVVVYDLVDHLPSVDEREAGYARRIVDHDRLTVENPPLADIPVYLYEAHSCAVSAEERQSAILQSYLDAVMQGFLMLYGEAGVDRFVAETHGFETRLLTDRILPRYPRPVTLDAGEAALFDSLVTARGLIPVSA</sequence>
<dbReference type="Pfam" id="PF06094">
    <property type="entry name" value="GGACT"/>
    <property type="match status" value="1"/>
</dbReference>
<dbReference type="Gene3D" id="3.10.490.10">
    <property type="entry name" value="Gamma-glutamyl cyclotransferase-like"/>
    <property type="match status" value="1"/>
</dbReference>
<evidence type="ECO:0000313" key="3">
    <source>
        <dbReference type="Proteomes" id="UP000664122"/>
    </source>
</evidence>
<comment type="caution">
    <text evidence="2">The sequence shown here is derived from an EMBL/GenBank/DDBJ whole genome shotgun (WGS) entry which is preliminary data.</text>
</comment>
<dbReference type="CDD" id="cd06661">
    <property type="entry name" value="GGCT_like"/>
    <property type="match status" value="1"/>
</dbReference>
<reference evidence="2" key="1">
    <citation type="submission" date="2021-03" db="EMBL/GenBank/DDBJ databases">
        <title>Whole genome sequence of Jiella sp. CQZ9-1.</title>
        <authorList>
            <person name="Tuo L."/>
        </authorList>
    </citation>
    <scope>NUCLEOTIDE SEQUENCE</scope>
    <source>
        <strain evidence="2">CQZ9-1</strain>
    </source>
</reference>
<dbReference type="InterPro" id="IPR013024">
    <property type="entry name" value="GGCT-like"/>
</dbReference>